<evidence type="ECO:0000313" key="3">
    <source>
        <dbReference type="Proteomes" id="UP001054889"/>
    </source>
</evidence>
<comment type="caution">
    <text evidence="2">The sequence shown here is derived from an EMBL/GenBank/DDBJ whole genome shotgun (WGS) entry which is preliminary data.</text>
</comment>
<reference evidence="2" key="1">
    <citation type="journal article" date="2018" name="DNA Res.">
        <title>Multiple hybrid de novo genome assembly of finger millet, an orphan allotetraploid crop.</title>
        <authorList>
            <person name="Hatakeyama M."/>
            <person name="Aluri S."/>
            <person name="Balachadran M.T."/>
            <person name="Sivarajan S.R."/>
            <person name="Patrignani A."/>
            <person name="Gruter S."/>
            <person name="Poveda L."/>
            <person name="Shimizu-Inatsugi R."/>
            <person name="Baeten J."/>
            <person name="Francoijs K.J."/>
            <person name="Nataraja K.N."/>
            <person name="Reddy Y.A.N."/>
            <person name="Phadnis S."/>
            <person name="Ravikumar R.L."/>
            <person name="Schlapbach R."/>
            <person name="Sreeman S.M."/>
            <person name="Shimizu K.K."/>
        </authorList>
    </citation>
    <scope>NUCLEOTIDE SEQUENCE</scope>
</reference>
<proteinExistence type="predicted"/>
<feature type="compositionally biased region" description="Polar residues" evidence="1">
    <location>
        <begin position="28"/>
        <end position="46"/>
    </location>
</feature>
<evidence type="ECO:0000256" key="1">
    <source>
        <dbReference type="SAM" id="MobiDB-lite"/>
    </source>
</evidence>
<organism evidence="2 3">
    <name type="scientific">Eleusine coracana subsp. coracana</name>
    <dbReference type="NCBI Taxonomy" id="191504"/>
    <lineage>
        <taxon>Eukaryota</taxon>
        <taxon>Viridiplantae</taxon>
        <taxon>Streptophyta</taxon>
        <taxon>Embryophyta</taxon>
        <taxon>Tracheophyta</taxon>
        <taxon>Spermatophyta</taxon>
        <taxon>Magnoliopsida</taxon>
        <taxon>Liliopsida</taxon>
        <taxon>Poales</taxon>
        <taxon>Poaceae</taxon>
        <taxon>PACMAD clade</taxon>
        <taxon>Chloridoideae</taxon>
        <taxon>Cynodonteae</taxon>
        <taxon>Eleusininae</taxon>
        <taxon>Eleusine</taxon>
    </lineage>
</organism>
<name>A0AAV5BP06_ELECO</name>
<dbReference type="Proteomes" id="UP001054889">
    <property type="component" value="Unassembled WGS sequence"/>
</dbReference>
<sequence>MDGSKHPYQQQSIGFKGALTHGKEKIHPTQNEMNKSSERQASLTSNEGRRRSESHYAPVARTTSSGAERRLGCNGCCGWIWVAACSWRRTGWWCLYS</sequence>
<reference evidence="2" key="2">
    <citation type="submission" date="2021-12" db="EMBL/GenBank/DDBJ databases">
        <title>Resequencing data analysis of finger millet.</title>
        <authorList>
            <person name="Hatakeyama M."/>
            <person name="Aluri S."/>
            <person name="Balachadran M.T."/>
            <person name="Sivarajan S.R."/>
            <person name="Poveda L."/>
            <person name="Shimizu-Inatsugi R."/>
            <person name="Schlapbach R."/>
            <person name="Sreeman S.M."/>
            <person name="Shimizu K.K."/>
        </authorList>
    </citation>
    <scope>NUCLEOTIDE SEQUENCE</scope>
</reference>
<feature type="region of interest" description="Disordered" evidence="1">
    <location>
        <begin position="1"/>
        <end position="70"/>
    </location>
</feature>
<dbReference type="EMBL" id="BQKI01000002">
    <property type="protein sequence ID" value="GJM87936.1"/>
    <property type="molecule type" value="Genomic_DNA"/>
</dbReference>
<evidence type="ECO:0000313" key="2">
    <source>
        <dbReference type="EMBL" id="GJM87936.1"/>
    </source>
</evidence>
<accession>A0AAV5BP06</accession>
<protein>
    <submittedName>
        <fullName evidence="2">Uncharacterized protein</fullName>
    </submittedName>
</protein>
<gene>
    <name evidence="2" type="primary">ga03944</name>
    <name evidence="2" type="ORF">PR202_ga03944</name>
</gene>
<keyword evidence="3" id="KW-1185">Reference proteome</keyword>
<dbReference type="AlphaFoldDB" id="A0AAV5BP06"/>